<protein>
    <recommendedName>
        <fullName evidence="3">IrrE N-terminal-like domain-containing protein</fullName>
    </recommendedName>
</protein>
<evidence type="ECO:0008006" key="3">
    <source>
        <dbReference type="Google" id="ProtNLM"/>
    </source>
</evidence>
<dbReference type="RefSeq" id="WP_255924415.1">
    <property type="nucleotide sequence ID" value="NZ_JANFNH010000001.1"/>
</dbReference>
<comment type="caution">
    <text evidence="1">The sequence shown here is derived from an EMBL/GenBank/DDBJ whole genome shotgun (WGS) entry which is preliminary data.</text>
</comment>
<evidence type="ECO:0000313" key="2">
    <source>
        <dbReference type="Proteomes" id="UP001206206"/>
    </source>
</evidence>
<proteinExistence type="predicted"/>
<gene>
    <name evidence="1" type="ORF">NON19_00130</name>
</gene>
<keyword evidence="2" id="KW-1185">Reference proteome</keyword>
<name>A0ABT1P529_9ACTN</name>
<accession>A0ABT1P529</accession>
<evidence type="ECO:0000313" key="1">
    <source>
        <dbReference type="EMBL" id="MCQ4040464.1"/>
    </source>
</evidence>
<dbReference type="Proteomes" id="UP001206206">
    <property type="component" value="Unassembled WGS sequence"/>
</dbReference>
<organism evidence="1 2">
    <name type="scientific">Streptantibioticus rubrisoli</name>
    <dbReference type="NCBI Taxonomy" id="1387313"/>
    <lineage>
        <taxon>Bacteria</taxon>
        <taxon>Bacillati</taxon>
        <taxon>Actinomycetota</taxon>
        <taxon>Actinomycetes</taxon>
        <taxon>Kitasatosporales</taxon>
        <taxon>Streptomycetaceae</taxon>
        <taxon>Streptantibioticus</taxon>
    </lineage>
</organism>
<sequence>MTTRRVRNKCQALVSTLTLPRPFSVERLIHDLSLQRGRAIRLRSLPSGFGAHACGLVISTDTADEIYVEEKTSRFHRDHIALHEIGHILMHHDNGGWEDPGALAGLLPSLDPEAIRRILGRTSYTTEQEQEAELVASLIRAKAGTLAPLPSTGVRGKLEVSLGIRE</sequence>
<reference evidence="1 2" key="1">
    <citation type="submission" date="2022-06" db="EMBL/GenBank/DDBJ databases">
        <title>Draft genome sequence of type strain Streptomyces rubrisoli DSM 42083.</title>
        <authorList>
            <person name="Duangmal K."/>
            <person name="Klaysubun C."/>
        </authorList>
    </citation>
    <scope>NUCLEOTIDE SEQUENCE [LARGE SCALE GENOMIC DNA]</scope>
    <source>
        <strain evidence="1 2">DSM 42083</strain>
    </source>
</reference>
<dbReference type="EMBL" id="JANFNH010000001">
    <property type="protein sequence ID" value="MCQ4040464.1"/>
    <property type="molecule type" value="Genomic_DNA"/>
</dbReference>